<reference evidence="2 3" key="1">
    <citation type="submission" date="2024-05" db="EMBL/GenBank/DDBJ databases">
        <title>Genome sequencing and assembly of Indian major carp, Cirrhinus mrigala (Hamilton, 1822).</title>
        <authorList>
            <person name="Mohindra V."/>
            <person name="Chowdhury L.M."/>
            <person name="Lal K."/>
            <person name="Jena J.K."/>
        </authorList>
    </citation>
    <scope>NUCLEOTIDE SEQUENCE [LARGE SCALE GENOMIC DNA]</scope>
    <source>
        <strain evidence="2">CM1030</strain>
        <tissue evidence="2">Blood</tissue>
    </source>
</reference>
<keyword evidence="3" id="KW-1185">Reference proteome</keyword>
<name>A0ABD0NVT2_CIRMR</name>
<sequence length="85" mass="9560">RNLQVTDPTSSTLNVRWEHADGNPRNYKVFYVPQPGDSEKMELVSGGTTSTVLRNLDANTVYKVTLLPMYENDVEGKRQSENGKT</sequence>
<dbReference type="CDD" id="cd00063">
    <property type="entry name" value="FN3"/>
    <property type="match status" value="1"/>
</dbReference>
<feature type="non-terminal residue" evidence="2">
    <location>
        <position position="1"/>
    </location>
</feature>
<dbReference type="InterPro" id="IPR036116">
    <property type="entry name" value="FN3_sf"/>
</dbReference>
<dbReference type="Pfam" id="PF00041">
    <property type="entry name" value="fn3"/>
    <property type="match status" value="1"/>
</dbReference>
<dbReference type="SUPFAM" id="SSF49265">
    <property type="entry name" value="Fibronectin type III"/>
    <property type="match status" value="1"/>
</dbReference>
<dbReference type="AlphaFoldDB" id="A0ABD0NVT2"/>
<feature type="domain" description="Fibronectin type-III" evidence="1">
    <location>
        <begin position="1"/>
        <end position="85"/>
    </location>
</feature>
<feature type="non-terminal residue" evidence="2">
    <location>
        <position position="85"/>
    </location>
</feature>
<organism evidence="2 3">
    <name type="scientific">Cirrhinus mrigala</name>
    <name type="common">Mrigala</name>
    <dbReference type="NCBI Taxonomy" id="683832"/>
    <lineage>
        <taxon>Eukaryota</taxon>
        <taxon>Metazoa</taxon>
        <taxon>Chordata</taxon>
        <taxon>Craniata</taxon>
        <taxon>Vertebrata</taxon>
        <taxon>Euteleostomi</taxon>
        <taxon>Actinopterygii</taxon>
        <taxon>Neopterygii</taxon>
        <taxon>Teleostei</taxon>
        <taxon>Ostariophysi</taxon>
        <taxon>Cypriniformes</taxon>
        <taxon>Cyprinidae</taxon>
        <taxon>Labeoninae</taxon>
        <taxon>Labeonini</taxon>
        <taxon>Cirrhinus</taxon>
    </lineage>
</organism>
<dbReference type="FunFam" id="2.60.40.10:FF:000121">
    <property type="entry name" value="Collagen type XII alpha 1 chain"/>
    <property type="match status" value="1"/>
</dbReference>
<dbReference type="Proteomes" id="UP001529510">
    <property type="component" value="Unassembled WGS sequence"/>
</dbReference>
<dbReference type="InterPro" id="IPR013783">
    <property type="entry name" value="Ig-like_fold"/>
</dbReference>
<evidence type="ECO:0000313" key="2">
    <source>
        <dbReference type="EMBL" id="KAL0165196.1"/>
    </source>
</evidence>
<gene>
    <name evidence="2" type="ORF">M9458_040949</name>
</gene>
<dbReference type="EMBL" id="JAMKFB020000020">
    <property type="protein sequence ID" value="KAL0165196.1"/>
    <property type="molecule type" value="Genomic_DNA"/>
</dbReference>
<protein>
    <recommendedName>
        <fullName evidence="1">Fibronectin type-III domain-containing protein</fullName>
    </recommendedName>
</protein>
<dbReference type="InterPro" id="IPR003961">
    <property type="entry name" value="FN3_dom"/>
</dbReference>
<accession>A0ABD0NVT2</accession>
<evidence type="ECO:0000259" key="1">
    <source>
        <dbReference type="PROSITE" id="PS50853"/>
    </source>
</evidence>
<proteinExistence type="predicted"/>
<dbReference type="Gene3D" id="2.60.40.10">
    <property type="entry name" value="Immunoglobulins"/>
    <property type="match status" value="1"/>
</dbReference>
<comment type="caution">
    <text evidence="2">The sequence shown here is derived from an EMBL/GenBank/DDBJ whole genome shotgun (WGS) entry which is preliminary data.</text>
</comment>
<evidence type="ECO:0000313" key="3">
    <source>
        <dbReference type="Proteomes" id="UP001529510"/>
    </source>
</evidence>
<dbReference type="PROSITE" id="PS50853">
    <property type="entry name" value="FN3"/>
    <property type="match status" value="1"/>
</dbReference>